<dbReference type="Pfam" id="PF07576">
    <property type="entry name" value="BRAP2"/>
    <property type="match status" value="1"/>
</dbReference>
<name>A0ABR2LUI4_9ASPA</name>
<feature type="domain" description="BRCA1-associated 2/ETP1 RRM" evidence="2">
    <location>
        <begin position="90"/>
        <end position="191"/>
    </location>
</feature>
<sequence>MFCLRILSVESPSSEECFTGSSSAQRPPPNSTGDAIYAATSSSRNPNANPRIKVLRGIIHLYCKTAPLSSSFSPSPFSSIFPHSLDPLLPADRGTLLFVPAVPNHLSHEDFLRFCGSYVEGSTEIQIIRNDAIEDRYSVLVQLKDQKSADAFYFNLNGWRFTSEVVDEKKGEVCHILFTSSAEITESIEFADTPPSGYTELPTCLVCIGEIDSPYFLCRRKSF</sequence>
<gene>
    <name evidence="3" type="ORF">KSP40_PGU012439</name>
</gene>
<accession>A0ABR2LUI4</accession>
<dbReference type="EMBL" id="JBBWWR010000015">
    <property type="protein sequence ID" value="KAK8950551.1"/>
    <property type="molecule type" value="Genomic_DNA"/>
</dbReference>
<comment type="caution">
    <text evidence="3">The sequence shown here is derived from an EMBL/GenBank/DDBJ whole genome shotgun (WGS) entry which is preliminary data.</text>
</comment>
<dbReference type="InterPro" id="IPR011422">
    <property type="entry name" value="BRAP2/ETP1_RRM"/>
</dbReference>
<evidence type="ECO:0000313" key="3">
    <source>
        <dbReference type="EMBL" id="KAK8950551.1"/>
    </source>
</evidence>
<proteinExistence type="predicted"/>
<keyword evidence="4" id="KW-1185">Reference proteome</keyword>
<dbReference type="PANTHER" id="PTHR24007">
    <property type="entry name" value="BRCA1-ASSOCIATED PROTEIN"/>
    <property type="match status" value="1"/>
</dbReference>
<evidence type="ECO:0000259" key="2">
    <source>
        <dbReference type="Pfam" id="PF07576"/>
    </source>
</evidence>
<protein>
    <recommendedName>
        <fullName evidence="2">BRCA1-associated 2/ETP1 RRM domain-containing protein</fullName>
    </recommendedName>
</protein>
<dbReference type="Proteomes" id="UP001412067">
    <property type="component" value="Unassembled WGS sequence"/>
</dbReference>
<feature type="compositionally biased region" description="Polar residues" evidence="1">
    <location>
        <begin position="14"/>
        <end position="25"/>
    </location>
</feature>
<reference evidence="3 4" key="1">
    <citation type="journal article" date="2022" name="Nat. Plants">
        <title>Genomes of leafy and leafless Platanthera orchids illuminate the evolution of mycoheterotrophy.</title>
        <authorList>
            <person name="Li M.H."/>
            <person name="Liu K.W."/>
            <person name="Li Z."/>
            <person name="Lu H.C."/>
            <person name="Ye Q.L."/>
            <person name="Zhang D."/>
            <person name="Wang J.Y."/>
            <person name="Li Y.F."/>
            <person name="Zhong Z.M."/>
            <person name="Liu X."/>
            <person name="Yu X."/>
            <person name="Liu D.K."/>
            <person name="Tu X.D."/>
            <person name="Liu B."/>
            <person name="Hao Y."/>
            <person name="Liao X.Y."/>
            <person name="Jiang Y.T."/>
            <person name="Sun W.H."/>
            <person name="Chen J."/>
            <person name="Chen Y.Q."/>
            <person name="Ai Y."/>
            <person name="Zhai J.W."/>
            <person name="Wu S.S."/>
            <person name="Zhou Z."/>
            <person name="Hsiao Y.Y."/>
            <person name="Wu W.L."/>
            <person name="Chen Y.Y."/>
            <person name="Lin Y.F."/>
            <person name="Hsu J.L."/>
            <person name="Li C.Y."/>
            <person name="Wang Z.W."/>
            <person name="Zhao X."/>
            <person name="Zhong W.Y."/>
            <person name="Ma X.K."/>
            <person name="Ma L."/>
            <person name="Huang J."/>
            <person name="Chen G.Z."/>
            <person name="Huang M.Z."/>
            <person name="Huang L."/>
            <person name="Peng D.H."/>
            <person name="Luo Y.B."/>
            <person name="Zou S.Q."/>
            <person name="Chen S.P."/>
            <person name="Lan S."/>
            <person name="Tsai W.C."/>
            <person name="Van de Peer Y."/>
            <person name="Liu Z.J."/>
        </authorList>
    </citation>
    <scope>NUCLEOTIDE SEQUENCE [LARGE SCALE GENOMIC DNA]</scope>
    <source>
        <strain evidence="3">Lor288</strain>
    </source>
</reference>
<evidence type="ECO:0000313" key="4">
    <source>
        <dbReference type="Proteomes" id="UP001412067"/>
    </source>
</evidence>
<evidence type="ECO:0000256" key="1">
    <source>
        <dbReference type="SAM" id="MobiDB-lite"/>
    </source>
</evidence>
<organism evidence="3 4">
    <name type="scientific">Platanthera guangdongensis</name>
    <dbReference type="NCBI Taxonomy" id="2320717"/>
    <lineage>
        <taxon>Eukaryota</taxon>
        <taxon>Viridiplantae</taxon>
        <taxon>Streptophyta</taxon>
        <taxon>Embryophyta</taxon>
        <taxon>Tracheophyta</taxon>
        <taxon>Spermatophyta</taxon>
        <taxon>Magnoliopsida</taxon>
        <taxon>Liliopsida</taxon>
        <taxon>Asparagales</taxon>
        <taxon>Orchidaceae</taxon>
        <taxon>Orchidoideae</taxon>
        <taxon>Orchideae</taxon>
        <taxon>Orchidinae</taxon>
        <taxon>Platanthera</taxon>
    </lineage>
</organism>
<dbReference type="PANTHER" id="PTHR24007:SF10">
    <property type="entry name" value="BRAP2 RING ZNF UBP DOMAIN-CONTAINING PROTEIN 1"/>
    <property type="match status" value="1"/>
</dbReference>
<feature type="region of interest" description="Disordered" evidence="1">
    <location>
        <begin position="14"/>
        <end position="45"/>
    </location>
</feature>